<dbReference type="InterPro" id="IPR006905">
    <property type="entry name" value="Flavin_halogenase"/>
</dbReference>
<name>A0AAW7X8M1_9GAMM</name>
<dbReference type="InterPro" id="IPR033856">
    <property type="entry name" value="Trp_halogen"/>
</dbReference>
<dbReference type="InterPro" id="IPR050816">
    <property type="entry name" value="Flavin-dep_Halogenase_NPB"/>
</dbReference>
<dbReference type="Proteomes" id="UP001169760">
    <property type="component" value="Unassembled WGS sequence"/>
</dbReference>
<accession>A0AAW7X8M1</accession>
<dbReference type="GO" id="GO:0000166">
    <property type="term" value="F:nucleotide binding"/>
    <property type="evidence" value="ECO:0007669"/>
    <property type="project" value="UniProtKB-KW"/>
</dbReference>
<evidence type="ECO:0000313" key="4">
    <source>
        <dbReference type="Proteomes" id="UP001169760"/>
    </source>
</evidence>
<feature type="binding site" evidence="2">
    <location>
        <position position="341"/>
    </location>
    <ligand>
        <name>L-tryptophan</name>
        <dbReference type="ChEBI" id="CHEBI:57912"/>
    </ligand>
</feature>
<dbReference type="RefSeq" id="WP_303493466.1">
    <property type="nucleotide sequence ID" value="NZ_JAUOPB010000012.1"/>
</dbReference>
<dbReference type="PANTHER" id="PTHR43747">
    <property type="entry name" value="FAD-BINDING PROTEIN"/>
    <property type="match status" value="1"/>
</dbReference>
<dbReference type="Gene3D" id="3.50.50.60">
    <property type="entry name" value="FAD/NAD(P)-binding domain"/>
    <property type="match status" value="1"/>
</dbReference>
<feature type="binding site" evidence="2">
    <location>
        <position position="78"/>
    </location>
    <ligand>
        <name>7-chloro-L-tryptophan</name>
        <dbReference type="ChEBI" id="CHEBI:58713"/>
    </ligand>
</feature>
<evidence type="ECO:0000256" key="2">
    <source>
        <dbReference type="PIRSR" id="PIRSR011396-2"/>
    </source>
</evidence>
<dbReference type="PANTHER" id="PTHR43747:SF4">
    <property type="entry name" value="FLAVIN-DEPENDENT TRYPTOPHAN HALOGENASE"/>
    <property type="match status" value="1"/>
</dbReference>
<protein>
    <submittedName>
        <fullName evidence="3">Tryptophan 7-halogenase</fullName>
    </submittedName>
</protein>
<dbReference type="SUPFAM" id="SSF51905">
    <property type="entry name" value="FAD/NAD(P)-binding domain"/>
    <property type="match status" value="1"/>
</dbReference>
<keyword evidence="2" id="KW-0285">Flavoprotein</keyword>
<dbReference type="InterPro" id="IPR036188">
    <property type="entry name" value="FAD/NAD-bd_sf"/>
</dbReference>
<feature type="binding site" evidence="2">
    <location>
        <position position="332"/>
    </location>
    <ligand>
        <name>FAD</name>
        <dbReference type="ChEBI" id="CHEBI:57692"/>
    </ligand>
</feature>
<dbReference type="Pfam" id="PF04820">
    <property type="entry name" value="Trp_halogenase"/>
    <property type="match status" value="1"/>
</dbReference>
<dbReference type="GO" id="GO:0004497">
    <property type="term" value="F:monooxygenase activity"/>
    <property type="evidence" value="ECO:0007669"/>
    <property type="project" value="InterPro"/>
</dbReference>
<organism evidence="3 4">
    <name type="scientific">Saccharophagus degradans</name>
    <dbReference type="NCBI Taxonomy" id="86304"/>
    <lineage>
        <taxon>Bacteria</taxon>
        <taxon>Pseudomonadati</taxon>
        <taxon>Pseudomonadota</taxon>
        <taxon>Gammaproteobacteria</taxon>
        <taxon>Cellvibrionales</taxon>
        <taxon>Cellvibrionaceae</taxon>
        <taxon>Saccharophagus</taxon>
    </lineage>
</organism>
<feature type="active site" evidence="1">
    <location>
        <position position="78"/>
    </location>
</feature>
<sequence length="515" mass="57011">MYKIKKIMIVGGGTSGWMTAAALAKFLIPRGIDIELIESSAIGSVGVGEATIPHIRVFNDMLGIDENEFIRETGATYKLAIRFDGWGEKNSSYFHPFGVSGFPINGIDFHHYWLRLKQEAEVSEYGAYSFAAVAANLKRFGYPASNPNSPAYDFSYAFHIDASKYASFLKSRALAAGITHIDGKVTEVTRDKEGAINAVQLDSGEFLEADFFIDCSGFRSLLLGESLGVGFESWAKWLPCDSAYAVPSEALSSPPSYTLSSAQPSGWQWRIPLQHRTGNGLVFSSSHQSNESALSTLLCNVSEPITADPKLLRFEAGKRKQSWEKNCVAIGLSAGFLEPLESTSLYLVQVAVQKFLELFSCEAAIGTTEMNAFNYLINIEYERIRDFLVLHYYANNRKDSDFWADCREMAIPDSLEEKLDIFRCGAGVVEYRHGLFMPASWLAVYLGQGVVPVTYDPRLQKMPLGKMKAFLAQVEGDVQRAVERYESHSLFVLRVNSKASGAYPPASMSLYGAPR</sequence>
<proteinExistence type="predicted"/>
<evidence type="ECO:0000313" key="3">
    <source>
        <dbReference type="EMBL" id="MDO6423940.1"/>
    </source>
</evidence>
<reference evidence="3" key="1">
    <citation type="submission" date="2023-07" db="EMBL/GenBank/DDBJ databases">
        <title>Genome content predicts the carbon catabolic preferences of heterotrophic bacteria.</title>
        <authorList>
            <person name="Gralka M."/>
        </authorList>
    </citation>
    <scope>NUCLEOTIDE SEQUENCE</scope>
    <source>
        <strain evidence="3">I3M17_2</strain>
    </source>
</reference>
<gene>
    <name evidence="3" type="ORF">Q4521_15760</name>
</gene>
<dbReference type="AlphaFoldDB" id="A0AAW7X8M1"/>
<keyword evidence="2" id="KW-0274">FAD</keyword>
<dbReference type="PIRSF" id="PIRSF011396">
    <property type="entry name" value="Trp_halogenase"/>
    <property type="match status" value="1"/>
</dbReference>
<comment type="caution">
    <text evidence="3">The sequence shown here is derived from an EMBL/GenBank/DDBJ whole genome shotgun (WGS) entry which is preliminary data.</text>
</comment>
<dbReference type="EMBL" id="JAUOPB010000012">
    <property type="protein sequence ID" value="MDO6423940.1"/>
    <property type="molecule type" value="Genomic_DNA"/>
</dbReference>
<feature type="binding site" evidence="2">
    <location>
        <position position="185"/>
    </location>
    <ligand>
        <name>FAD</name>
        <dbReference type="ChEBI" id="CHEBI:57692"/>
    </ligand>
</feature>
<keyword evidence="2" id="KW-0547">Nucleotide-binding</keyword>
<evidence type="ECO:0000256" key="1">
    <source>
        <dbReference type="PIRSR" id="PIRSR011396-1"/>
    </source>
</evidence>